<proteinExistence type="predicted"/>
<sequence length="168" mass="18742">MGMLVVLPSDGVASPATVRLPPSDTTRSTVCTLRLPPPPWHCFVLRCRRRTGYGHMPATTRWMCLRLSVVPPSDATAPPSTTRCPRRRIPRVARLGWWAMQRRGLIVVATLAARVVGCSEEGAISGLCGGGRRRRAEEGQPPTSPRMLSYKKKERKREVVQRFEIGER</sequence>
<gene>
    <name evidence="2" type="ORF">GUJ93_ZPchr0001g32775</name>
</gene>
<protein>
    <submittedName>
        <fullName evidence="2">Uncharacterized protein</fullName>
    </submittedName>
</protein>
<dbReference type="AlphaFoldDB" id="A0A8J5RPM0"/>
<accession>A0A8J5RPM0</accession>
<name>A0A8J5RPM0_ZIZPA</name>
<feature type="region of interest" description="Disordered" evidence="1">
    <location>
        <begin position="130"/>
        <end position="154"/>
    </location>
</feature>
<dbReference type="EMBL" id="JAAALK010000288">
    <property type="protein sequence ID" value="KAG8053247.1"/>
    <property type="molecule type" value="Genomic_DNA"/>
</dbReference>
<dbReference type="Proteomes" id="UP000729402">
    <property type="component" value="Unassembled WGS sequence"/>
</dbReference>
<comment type="caution">
    <text evidence="2">The sequence shown here is derived from an EMBL/GenBank/DDBJ whole genome shotgun (WGS) entry which is preliminary data.</text>
</comment>
<organism evidence="2 3">
    <name type="scientific">Zizania palustris</name>
    <name type="common">Northern wild rice</name>
    <dbReference type="NCBI Taxonomy" id="103762"/>
    <lineage>
        <taxon>Eukaryota</taxon>
        <taxon>Viridiplantae</taxon>
        <taxon>Streptophyta</taxon>
        <taxon>Embryophyta</taxon>
        <taxon>Tracheophyta</taxon>
        <taxon>Spermatophyta</taxon>
        <taxon>Magnoliopsida</taxon>
        <taxon>Liliopsida</taxon>
        <taxon>Poales</taxon>
        <taxon>Poaceae</taxon>
        <taxon>BOP clade</taxon>
        <taxon>Oryzoideae</taxon>
        <taxon>Oryzeae</taxon>
        <taxon>Zizaniinae</taxon>
        <taxon>Zizania</taxon>
    </lineage>
</organism>
<reference evidence="2" key="1">
    <citation type="journal article" date="2021" name="bioRxiv">
        <title>Whole Genome Assembly and Annotation of Northern Wild Rice, Zizania palustris L., Supports a Whole Genome Duplication in the Zizania Genus.</title>
        <authorList>
            <person name="Haas M."/>
            <person name="Kono T."/>
            <person name="Macchietto M."/>
            <person name="Millas R."/>
            <person name="McGilp L."/>
            <person name="Shao M."/>
            <person name="Duquette J."/>
            <person name="Hirsch C.N."/>
            <person name="Kimball J."/>
        </authorList>
    </citation>
    <scope>NUCLEOTIDE SEQUENCE</scope>
    <source>
        <tissue evidence="2">Fresh leaf tissue</tissue>
    </source>
</reference>
<reference evidence="2" key="2">
    <citation type="submission" date="2021-02" db="EMBL/GenBank/DDBJ databases">
        <authorList>
            <person name="Kimball J.A."/>
            <person name="Haas M.W."/>
            <person name="Macchietto M."/>
            <person name="Kono T."/>
            <person name="Duquette J."/>
            <person name="Shao M."/>
        </authorList>
    </citation>
    <scope>NUCLEOTIDE SEQUENCE</scope>
    <source>
        <tissue evidence="2">Fresh leaf tissue</tissue>
    </source>
</reference>
<evidence type="ECO:0000256" key="1">
    <source>
        <dbReference type="SAM" id="MobiDB-lite"/>
    </source>
</evidence>
<keyword evidence="3" id="KW-1185">Reference proteome</keyword>
<evidence type="ECO:0000313" key="2">
    <source>
        <dbReference type="EMBL" id="KAG8053247.1"/>
    </source>
</evidence>
<evidence type="ECO:0000313" key="3">
    <source>
        <dbReference type="Proteomes" id="UP000729402"/>
    </source>
</evidence>